<feature type="compositionally biased region" description="Low complexity" evidence="3">
    <location>
        <begin position="597"/>
        <end position="611"/>
    </location>
</feature>
<feature type="region of interest" description="Disordered" evidence="3">
    <location>
        <begin position="859"/>
        <end position="900"/>
    </location>
</feature>
<keyword evidence="2" id="KW-0227">DNA damage</keyword>
<evidence type="ECO:0000256" key="1">
    <source>
        <dbReference type="ARBA" id="ARBA00006082"/>
    </source>
</evidence>
<dbReference type="EMBL" id="ML014201">
    <property type="protein sequence ID" value="RKP00739.1"/>
    <property type="molecule type" value="Genomic_DNA"/>
</dbReference>
<dbReference type="Gene3D" id="3.30.565.10">
    <property type="entry name" value="Histidine kinase-like ATPase, C-terminal domain"/>
    <property type="match status" value="1"/>
</dbReference>
<evidence type="ECO:0000313" key="6">
    <source>
        <dbReference type="Proteomes" id="UP000274922"/>
    </source>
</evidence>
<feature type="compositionally biased region" description="Basic and acidic residues" evidence="3">
    <location>
        <begin position="637"/>
        <end position="649"/>
    </location>
</feature>
<dbReference type="InterPro" id="IPR038973">
    <property type="entry name" value="MutL/Mlh/Pms-like"/>
</dbReference>
<dbReference type="InterPro" id="IPR014721">
    <property type="entry name" value="Ribsml_uS5_D2-typ_fold_subgr"/>
</dbReference>
<keyword evidence="6" id="KW-1185">Reference proteome</keyword>
<evidence type="ECO:0000259" key="4">
    <source>
        <dbReference type="SMART" id="SM00853"/>
    </source>
</evidence>
<protein>
    <recommendedName>
        <fullName evidence="4">MutL C-terminal dimerisation domain-containing protein</fullName>
    </recommendedName>
</protein>
<dbReference type="GO" id="GO:0005524">
    <property type="term" value="F:ATP binding"/>
    <property type="evidence" value="ECO:0007669"/>
    <property type="project" value="InterPro"/>
</dbReference>
<evidence type="ECO:0000256" key="2">
    <source>
        <dbReference type="ARBA" id="ARBA00022763"/>
    </source>
</evidence>
<accession>A0A4V1IUJ1</accession>
<dbReference type="SUPFAM" id="SSF118116">
    <property type="entry name" value="DNA mismatch repair protein MutL"/>
    <property type="match status" value="2"/>
</dbReference>
<feature type="region of interest" description="Disordered" evidence="3">
    <location>
        <begin position="597"/>
        <end position="698"/>
    </location>
</feature>
<dbReference type="PANTHER" id="PTHR10073:SF47">
    <property type="entry name" value="DNA MISMATCH REPAIR PROTEIN MLH3"/>
    <property type="match status" value="1"/>
</dbReference>
<dbReference type="SMART" id="SM00853">
    <property type="entry name" value="MutL_C"/>
    <property type="match status" value="1"/>
</dbReference>
<dbReference type="GO" id="GO:0006298">
    <property type="term" value="P:mismatch repair"/>
    <property type="evidence" value="ECO:0007669"/>
    <property type="project" value="InterPro"/>
</dbReference>
<dbReference type="InterPro" id="IPR042120">
    <property type="entry name" value="MutL_C_dimsub"/>
</dbReference>
<dbReference type="PANTHER" id="PTHR10073">
    <property type="entry name" value="DNA MISMATCH REPAIR PROTEIN MLH, PMS, MUTL"/>
    <property type="match status" value="1"/>
</dbReference>
<organism evidence="5 6">
    <name type="scientific">Caulochytrium protostelioides</name>
    <dbReference type="NCBI Taxonomy" id="1555241"/>
    <lineage>
        <taxon>Eukaryota</taxon>
        <taxon>Fungi</taxon>
        <taxon>Fungi incertae sedis</taxon>
        <taxon>Chytridiomycota</taxon>
        <taxon>Chytridiomycota incertae sedis</taxon>
        <taxon>Chytridiomycetes</taxon>
        <taxon>Caulochytriales</taxon>
        <taxon>Caulochytriaceae</taxon>
        <taxon>Caulochytrium</taxon>
    </lineage>
</organism>
<feature type="compositionally biased region" description="Low complexity" evidence="3">
    <location>
        <begin position="688"/>
        <end position="698"/>
    </location>
</feature>
<sequence>MPIEVLDAVTVQQLRTHIVLTSLTQAVVETVQNSLDAGATALTLSVDVAAGAFVLEDNGHGIASGDFAQLGLRHATSKRRHAAPRAGPPRAVDRPLYGCRGEALASLAALAKVRVRSQRQGSIAYEKVWAFGRVVVVGPASTPLGRSGTVIRVDDLFGQVPVRRRRLAATESLEALHRALEPMLLRWPVALTLVSLAVNEVVLRHPRCRDPGEAFVRLHPNVAAPHELQSFHVAFLDWRLSGFLAVSGYHAPRLRWLFANQYCITRDHPLYRLLDTLHARHLRRDSQLDRGLAVLERRRSGSGLAGHAFASRGGDPTASPPTRWAKRRKYAVKSPSRYAVFYVVIEADAAQVDALEDPTKATVLFDQQSALFDFVRNYFDLLYARLGAALDAAVLHGIFTPLDDAAIEAVGDDAVYQYTRAQRRSHDVGIPSSEPDELSLDAETDGLAETGTEILGDLDIDVDVATADDVPTLASATAAIEGGPAAVSLMDQRGVPRSWTWSSASMQSSRRSLSATDVGRAASAAASSVPSGPGGQVLPLSCRALAMPADDPRRPRRLAAAAPSSRAPLVMTNQMLRRRSSRPIPLLAPSFASPPSVSSSALAWASSPPVSRTELVAPMDHPDRMERPTLRMLGPYARRDRLTLARHGSDPALPPRLPATPSTPSQQNAVPDLPTAMAADPRHPPANPSSTSSASPPLTAASGAVAQLDAMDAFGKWPRSAARPSSFPAVAAAASRATPSVSRTTADVQLTKADVQRLVVLGQLDAKFLLGVIPGRLSHGATAPQHRMLVAIDQHAADEAIRFTALLAAIKRTPAPATVALLPPMRLPLPLREVQLLARYRAPFRRWGLHVDAVLPRATRPSASDGASSTPTPTPCPSSTQKHSQSPGPGPSLSLSPRSCAADPLRGGPGVVFTAIPTLIADRCALDPLLLADMTRQYLAFLEDNGGVPGTTPPESMIDLLRSIACRSAVMFGTSLTPTEQRALVGNLGRCGFPFQCAHGRPSLVPLLVLPAVLPERRPLRSPSPSLSAHASSAPPLSAMSDAMLRSVNWDRIR</sequence>
<gene>
    <name evidence="5" type="ORF">CXG81DRAFT_19356</name>
</gene>
<dbReference type="InterPro" id="IPR037198">
    <property type="entry name" value="MutL_C_sf"/>
</dbReference>
<dbReference type="InterPro" id="IPR014790">
    <property type="entry name" value="MutL_C"/>
</dbReference>
<name>A0A4V1IUJ1_9FUNG</name>
<dbReference type="GO" id="GO:0016887">
    <property type="term" value="F:ATP hydrolysis activity"/>
    <property type="evidence" value="ECO:0007669"/>
    <property type="project" value="InterPro"/>
</dbReference>
<proteinExistence type="inferred from homology"/>
<dbReference type="OrthoDB" id="429932at2759"/>
<dbReference type="Pfam" id="PF08676">
    <property type="entry name" value="MutL_C"/>
    <property type="match status" value="1"/>
</dbReference>
<dbReference type="Gene3D" id="3.30.1540.20">
    <property type="entry name" value="MutL, C-terminal domain, dimerisation subdomain"/>
    <property type="match status" value="1"/>
</dbReference>
<feature type="domain" description="MutL C-terminal dimerisation" evidence="4">
    <location>
        <begin position="760"/>
        <end position="976"/>
    </location>
</feature>
<feature type="compositionally biased region" description="Polar residues" evidence="3">
    <location>
        <begin position="660"/>
        <end position="669"/>
    </location>
</feature>
<feature type="compositionally biased region" description="Basic and acidic residues" evidence="3">
    <location>
        <begin position="620"/>
        <end position="629"/>
    </location>
</feature>
<evidence type="ECO:0000313" key="5">
    <source>
        <dbReference type="EMBL" id="RKP00739.1"/>
    </source>
</evidence>
<dbReference type="Pfam" id="PF13589">
    <property type="entry name" value="HATPase_c_3"/>
    <property type="match status" value="1"/>
</dbReference>
<dbReference type="GO" id="GO:0140664">
    <property type="term" value="F:ATP-dependent DNA damage sensor activity"/>
    <property type="evidence" value="ECO:0007669"/>
    <property type="project" value="InterPro"/>
</dbReference>
<comment type="similarity">
    <text evidence="1">Belongs to the DNA mismatch repair MutL/HexB family.</text>
</comment>
<dbReference type="Gene3D" id="3.30.230.10">
    <property type="match status" value="1"/>
</dbReference>
<dbReference type="GO" id="GO:0032300">
    <property type="term" value="C:mismatch repair complex"/>
    <property type="evidence" value="ECO:0007669"/>
    <property type="project" value="InterPro"/>
</dbReference>
<dbReference type="SUPFAM" id="SSF55874">
    <property type="entry name" value="ATPase domain of HSP90 chaperone/DNA topoisomerase II/histidine kinase"/>
    <property type="match status" value="1"/>
</dbReference>
<dbReference type="AlphaFoldDB" id="A0A4V1IUJ1"/>
<dbReference type="Proteomes" id="UP000274922">
    <property type="component" value="Unassembled WGS sequence"/>
</dbReference>
<dbReference type="InterPro" id="IPR036890">
    <property type="entry name" value="HATPase_C_sf"/>
</dbReference>
<evidence type="ECO:0000256" key="3">
    <source>
        <dbReference type="SAM" id="MobiDB-lite"/>
    </source>
</evidence>
<reference evidence="6" key="1">
    <citation type="journal article" date="2018" name="Nat. Microbiol.">
        <title>Leveraging single-cell genomics to expand the fungal tree of life.</title>
        <authorList>
            <person name="Ahrendt S.R."/>
            <person name="Quandt C.A."/>
            <person name="Ciobanu D."/>
            <person name="Clum A."/>
            <person name="Salamov A."/>
            <person name="Andreopoulos B."/>
            <person name="Cheng J.F."/>
            <person name="Woyke T."/>
            <person name="Pelin A."/>
            <person name="Henrissat B."/>
            <person name="Reynolds N.K."/>
            <person name="Benny G.L."/>
            <person name="Smith M.E."/>
            <person name="James T.Y."/>
            <person name="Grigoriev I.V."/>
        </authorList>
    </citation>
    <scope>NUCLEOTIDE SEQUENCE [LARGE SCALE GENOMIC DNA]</scope>
    <source>
        <strain evidence="6">ATCC 52028</strain>
    </source>
</reference>
<dbReference type="STRING" id="1555241.A0A4V1IUJ1"/>